<name>A0ACC2PXN1_9HYME</name>
<keyword evidence="2" id="KW-1185">Reference proteome</keyword>
<accession>A0ACC2PXN1</accession>
<evidence type="ECO:0000313" key="2">
    <source>
        <dbReference type="Proteomes" id="UP001239111"/>
    </source>
</evidence>
<protein>
    <submittedName>
        <fullName evidence="1">Uncharacterized protein</fullName>
    </submittedName>
</protein>
<evidence type="ECO:0000313" key="1">
    <source>
        <dbReference type="EMBL" id="KAJ8687703.1"/>
    </source>
</evidence>
<proteinExistence type="predicted"/>
<dbReference type="Proteomes" id="UP001239111">
    <property type="component" value="Chromosome 1"/>
</dbReference>
<gene>
    <name evidence="1" type="ORF">QAD02_023497</name>
</gene>
<dbReference type="EMBL" id="CM056741">
    <property type="protein sequence ID" value="KAJ8687703.1"/>
    <property type="molecule type" value="Genomic_DNA"/>
</dbReference>
<reference evidence="1" key="1">
    <citation type="submission" date="2023-04" db="EMBL/GenBank/DDBJ databases">
        <title>A chromosome-level genome assembly of the parasitoid wasp Eretmocerus hayati.</title>
        <authorList>
            <person name="Zhong Y."/>
            <person name="Liu S."/>
            <person name="Liu Y."/>
        </authorList>
    </citation>
    <scope>NUCLEOTIDE SEQUENCE</scope>
    <source>
        <strain evidence="1">ZJU_SS_LIU_2023</strain>
    </source>
</reference>
<sequence length="248" mass="29084">MPDTDEEDFCKKMRRATREIHAISDALVNAKLAFGFMDNKVWADGLLVFYEIFRYLEGAMLRLRNTKVGQLRVEGLQRTEAFEKDLEYYLGRGWMKNYTPRDSVARYLMRLREVEDTDSLLLMAYIYHLYMGLLSGGIILRKKRQLIQKMSPFKDKVTNNDGNNLTDFGEFNIYELKSELRSSMNRIAETLDEDTKNRLLEESKTVYILNNEIIQSVQGAGNVIMKKLVYLLLILIFITIVFLQLFRQ</sequence>
<comment type="caution">
    <text evidence="1">The sequence shown here is derived from an EMBL/GenBank/DDBJ whole genome shotgun (WGS) entry which is preliminary data.</text>
</comment>
<organism evidence="1 2">
    <name type="scientific">Eretmocerus hayati</name>
    <dbReference type="NCBI Taxonomy" id="131215"/>
    <lineage>
        <taxon>Eukaryota</taxon>
        <taxon>Metazoa</taxon>
        <taxon>Ecdysozoa</taxon>
        <taxon>Arthropoda</taxon>
        <taxon>Hexapoda</taxon>
        <taxon>Insecta</taxon>
        <taxon>Pterygota</taxon>
        <taxon>Neoptera</taxon>
        <taxon>Endopterygota</taxon>
        <taxon>Hymenoptera</taxon>
        <taxon>Apocrita</taxon>
        <taxon>Proctotrupomorpha</taxon>
        <taxon>Chalcidoidea</taxon>
        <taxon>Aphelinidae</taxon>
        <taxon>Aphelininae</taxon>
        <taxon>Eretmocerus</taxon>
    </lineage>
</organism>